<reference evidence="3" key="1">
    <citation type="journal article" date="2011" name="Nature">
        <title>Genome sequence and analysis of the tuber crop potato.</title>
        <authorList>
            <consortium name="The Potato Genome Sequencing Consortium"/>
        </authorList>
    </citation>
    <scope>NUCLEOTIDE SEQUENCE [LARGE SCALE GENOMIC DNA]</scope>
    <source>
        <strain evidence="3">cv. DM1-3 516 R44</strain>
    </source>
</reference>
<dbReference type="AlphaFoldDB" id="M1DXN3"/>
<evidence type="ECO:0000313" key="3">
    <source>
        <dbReference type="Proteomes" id="UP000011115"/>
    </source>
</evidence>
<dbReference type="EnsemblPlants" id="PGSC0003DMT400096076">
    <property type="protein sequence ID" value="PGSC0003DMT400096076"/>
    <property type="gene ID" value="PGSC0003DMG400045647"/>
</dbReference>
<feature type="region of interest" description="Disordered" evidence="1">
    <location>
        <begin position="91"/>
        <end position="113"/>
    </location>
</feature>
<accession>M1DXN3</accession>
<protein>
    <recommendedName>
        <fullName evidence="4">Polyprotein protein</fullName>
    </recommendedName>
</protein>
<proteinExistence type="predicted"/>
<name>M1DXN3_SOLTU</name>
<dbReference type="PaxDb" id="4113-PGSC0003DMT400096076"/>
<evidence type="ECO:0008006" key="4">
    <source>
        <dbReference type="Google" id="ProtNLM"/>
    </source>
</evidence>
<dbReference type="Proteomes" id="UP000011115">
    <property type="component" value="Unassembled WGS sequence"/>
</dbReference>
<dbReference type="Gramene" id="PGSC0003DMT400096076">
    <property type="protein sequence ID" value="PGSC0003DMT400096076"/>
    <property type="gene ID" value="PGSC0003DMG400045647"/>
</dbReference>
<evidence type="ECO:0000313" key="2">
    <source>
        <dbReference type="EnsemblPlants" id="PGSC0003DMT400096076"/>
    </source>
</evidence>
<dbReference type="HOGENOM" id="CLU_029307_11_2_1"/>
<reference evidence="2" key="2">
    <citation type="submission" date="2015-06" db="UniProtKB">
        <authorList>
            <consortium name="EnsemblPlants"/>
        </authorList>
    </citation>
    <scope>IDENTIFICATION</scope>
    <source>
        <strain evidence="2">DM1-3 516 R44</strain>
    </source>
</reference>
<organism evidence="2 3">
    <name type="scientific">Solanum tuberosum</name>
    <name type="common">Potato</name>
    <dbReference type="NCBI Taxonomy" id="4113"/>
    <lineage>
        <taxon>Eukaryota</taxon>
        <taxon>Viridiplantae</taxon>
        <taxon>Streptophyta</taxon>
        <taxon>Embryophyta</taxon>
        <taxon>Tracheophyta</taxon>
        <taxon>Spermatophyta</taxon>
        <taxon>Magnoliopsida</taxon>
        <taxon>eudicotyledons</taxon>
        <taxon>Gunneridae</taxon>
        <taxon>Pentapetalae</taxon>
        <taxon>asterids</taxon>
        <taxon>lamiids</taxon>
        <taxon>Solanales</taxon>
        <taxon>Solanaceae</taxon>
        <taxon>Solanoideae</taxon>
        <taxon>Solaneae</taxon>
        <taxon>Solanum</taxon>
    </lineage>
</organism>
<keyword evidence="3" id="KW-1185">Reference proteome</keyword>
<evidence type="ECO:0000256" key="1">
    <source>
        <dbReference type="SAM" id="MobiDB-lite"/>
    </source>
</evidence>
<sequence>MIRTIGQLAYSADMRATRMEKKFFLGMINRAILAALTPLHTVVDALTVRVITCESRQGEFFELVALKSEIASLRKDEDYLKSTDFTSLIDRADDKDSPETTRDMKGDNIAHAE</sequence>
<dbReference type="InParanoid" id="M1DXN3"/>